<evidence type="ECO:0000256" key="1">
    <source>
        <dbReference type="SAM" id="MobiDB-lite"/>
    </source>
</evidence>
<name>A0ABY7HEC2_9BACT</name>
<feature type="compositionally biased region" description="Basic and acidic residues" evidence="1">
    <location>
        <begin position="1"/>
        <end position="18"/>
    </location>
</feature>
<reference evidence="2" key="1">
    <citation type="submission" date="2022-11" db="EMBL/GenBank/DDBJ databases">
        <title>Minimal conservation of predation-associated metabolite biosynthetic gene clusters underscores biosynthetic potential of Myxococcota including descriptions for ten novel species: Archangium lansinium sp. nov., Myxococcus landrumus sp. nov., Nannocystis bai.</title>
        <authorList>
            <person name="Ahearne A."/>
            <person name="Stevens C."/>
            <person name="Dowd S."/>
        </authorList>
    </citation>
    <scope>NUCLEOTIDE SEQUENCE</scope>
    <source>
        <strain evidence="2">Fl3</strain>
    </source>
</reference>
<evidence type="ECO:0000313" key="2">
    <source>
        <dbReference type="EMBL" id="WAS97430.1"/>
    </source>
</evidence>
<dbReference type="Proteomes" id="UP001164459">
    <property type="component" value="Chromosome"/>
</dbReference>
<feature type="region of interest" description="Disordered" evidence="1">
    <location>
        <begin position="1"/>
        <end position="24"/>
    </location>
</feature>
<protein>
    <recommendedName>
        <fullName evidence="4">DUF4123 domain-containing protein</fullName>
    </recommendedName>
</protein>
<sequence>MALELLRDDEPDPGHPGDGDAWQGPLAWQRRRGETVVSYFRGVARRAEPIVLPDGTPATATRVLEDLQPDADEATAWAVVSLPHDLIGGALAFAGDGPARFVPDPSRTVVTFFELALAGSIDVALALTDLDFARALYAALGNMTWLGPAGVRFQCSLRNAGAVVAALRGRGENYLPFYCSASEGVVRPDVAAAIAPLGWRPRTAADRRADHARLQTLLTGWIARPARHVSPWFELYAAGAAARTLADPDAMPPEPPANWGDDLLWWLARSARVSAQEYALAWDLADESYAEGFGPRIVLDAVERET</sequence>
<organism evidence="2 3">
    <name type="scientific">Nannocystis punicea</name>
    <dbReference type="NCBI Taxonomy" id="2995304"/>
    <lineage>
        <taxon>Bacteria</taxon>
        <taxon>Pseudomonadati</taxon>
        <taxon>Myxococcota</taxon>
        <taxon>Polyangia</taxon>
        <taxon>Nannocystales</taxon>
        <taxon>Nannocystaceae</taxon>
        <taxon>Nannocystis</taxon>
    </lineage>
</organism>
<dbReference type="EMBL" id="CP114040">
    <property type="protein sequence ID" value="WAS97430.1"/>
    <property type="molecule type" value="Genomic_DNA"/>
</dbReference>
<gene>
    <name evidence="2" type="ORF">O0S08_14885</name>
</gene>
<proteinExistence type="predicted"/>
<evidence type="ECO:0000313" key="3">
    <source>
        <dbReference type="Proteomes" id="UP001164459"/>
    </source>
</evidence>
<evidence type="ECO:0008006" key="4">
    <source>
        <dbReference type="Google" id="ProtNLM"/>
    </source>
</evidence>
<keyword evidence="3" id="KW-1185">Reference proteome</keyword>
<dbReference type="RefSeq" id="WP_269039801.1">
    <property type="nucleotide sequence ID" value="NZ_CP114040.1"/>
</dbReference>
<accession>A0ABY7HEC2</accession>